<dbReference type="AlphaFoldDB" id="A0A2P2PPG6"/>
<reference evidence="3" key="1">
    <citation type="submission" date="2018-02" db="EMBL/GenBank/DDBJ databases">
        <title>Rhizophora mucronata_Transcriptome.</title>
        <authorList>
            <person name="Meera S.P."/>
            <person name="Sreeshan A."/>
            <person name="Augustine A."/>
        </authorList>
    </citation>
    <scope>NUCLEOTIDE SEQUENCE</scope>
    <source>
        <tissue evidence="3">Leaf</tissue>
    </source>
</reference>
<accession>A0A2P2PPG6</accession>
<feature type="signal peptide" evidence="2">
    <location>
        <begin position="1"/>
        <end position="20"/>
    </location>
</feature>
<keyword evidence="1" id="KW-0472">Membrane</keyword>
<feature type="transmembrane region" description="Helical" evidence="1">
    <location>
        <begin position="46"/>
        <end position="69"/>
    </location>
</feature>
<protein>
    <recommendedName>
        <fullName evidence="4">Secreted protein</fullName>
    </recommendedName>
</protein>
<evidence type="ECO:0008006" key="4">
    <source>
        <dbReference type="Google" id="ProtNLM"/>
    </source>
</evidence>
<keyword evidence="1" id="KW-0812">Transmembrane</keyword>
<sequence>MKVFWWALCLFNTILSPLSSFSDLIDMGRCNLQEVCFNIHRTCKNFSALIGAVSLWSGVDCFCVFLFFCGRC</sequence>
<evidence type="ECO:0000256" key="1">
    <source>
        <dbReference type="SAM" id="Phobius"/>
    </source>
</evidence>
<evidence type="ECO:0000313" key="3">
    <source>
        <dbReference type="EMBL" id="MBX56581.1"/>
    </source>
</evidence>
<feature type="chain" id="PRO_5015133387" description="Secreted protein" evidence="2">
    <location>
        <begin position="21"/>
        <end position="72"/>
    </location>
</feature>
<keyword evidence="2" id="KW-0732">Signal</keyword>
<organism evidence="3">
    <name type="scientific">Rhizophora mucronata</name>
    <name type="common">Asiatic mangrove</name>
    <dbReference type="NCBI Taxonomy" id="61149"/>
    <lineage>
        <taxon>Eukaryota</taxon>
        <taxon>Viridiplantae</taxon>
        <taxon>Streptophyta</taxon>
        <taxon>Embryophyta</taxon>
        <taxon>Tracheophyta</taxon>
        <taxon>Spermatophyta</taxon>
        <taxon>Magnoliopsida</taxon>
        <taxon>eudicotyledons</taxon>
        <taxon>Gunneridae</taxon>
        <taxon>Pentapetalae</taxon>
        <taxon>rosids</taxon>
        <taxon>fabids</taxon>
        <taxon>Malpighiales</taxon>
        <taxon>Rhizophoraceae</taxon>
        <taxon>Rhizophora</taxon>
    </lineage>
</organism>
<proteinExistence type="predicted"/>
<keyword evidence="1" id="KW-1133">Transmembrane helix</keyword>
<name>A0A2P2PPG6_RHIMU</name>
<evidence type="ECO:0000256" key="2">
    <source>
        <dbReference type="SAM" id="SignalP"/>
    </source>
</evidence>
<dbReference type="EMBL" id="GGEC01076097">
    <property type="protein sequence ID" value="MBX56581.1"/>
    <property type="molecule type" value="Transcribed_RNA"/>
</dbReference>